<feature type="transmembrane region" description="Helical" evidence="13">
    <location>
        <begin position="265"/>
        <end position="285"/>
    </location>
</feature>
<keyword evidence="17" id="KW-1185">Reference proteome</keyword>
<feature type="transmembrane region" description="Helical" evidence="13">
    <location>
        <begin position="514"/>
        <end position="538"/>
    </location>
</feature>
<keyword evidence="10 13" id="KW-0472">Membrane</keyword>
<dbReference type="InterPro" id="IPR000778">
    <property type="entry name" value="Cyt_b245_heavy_chain"/>
</dbReference>
<feature type="transmembrane region" description="Helical" evidence="13">
    <location>
        <begin position="151"/>
        <end position="172"/>
    </location>
</feature>
<feature type="domain" description="FAD-binding FR-type" evidence="14">
    <location>
        <begin position="631"/>
        <end position="744"/>
    </location>
</feature>
<dbReference type="PROSITE" id="PS51384">
    <property type="entry name" value="FAD_FR"/>
    <property type="match status" value="1"/>
</dbReference>
<evidence type="ECO:0000256" key="2">
    <source>
        <dbReference type="ARBA" id="ARBA00008789"/>
    </source>
</evidence>
<dbReference type="Pfam" id="PF08030">
    <property type="entry name" value="NAD_binding_6"/>
    <property type="match status" value="1"/>
</dbReference>
<dbReference type="GO" id="GO:0005886">
    <property type="term" value="C:plasma membrane"/>
    <property type="evidence" value="ECO:0007669"/>
    <property type="project" value="UniProtKB-SubCell"/>
</dbReference>
<dbReference type="EMBL" id="QBIY01011215">
    <property type="protein sequence ID" value="RXN34041.1"/>
    <property type="molecule type" value="Genomic_DNA"/>
</dbReference>
<feature type="transmembrane region" description="Helical" evidence="13">
    <location>
        <begin position="359"/>
        <end position="380"/>
    </location>
</feature>
<feature type="transmembrane region" description="Helical" evidence="13">
    <location>
        <begin position="451"/>
        <end position="469"/>
    </location>
</feature>
<dbReference type="FunFam" id="2.40.30.10:FF:000030">
    <property type="entry name" value="cytochrome b-245 heavy chain"/>
    <property type="match status" value="1"/>
</dbReference>
<feature type="transmembrane region" description="Helical" evidence="13">
    <location>
        <begin position="550"/>
        <end position="571"/>
    </location>
</feature>
<evidence type="ECO:0000256" key="1">
    <source>
        <dbReference type="ARBA" id="ARBA00004651"/>
    </source>
</evidence>
<evidence type="ECO:0000313" key="17">
    <source>
        <dbReference type="Proteomes" id="UP000290572"/>
    </source>
</evidence>
<feature type="transmembrane region" description="Helical" evidence="13">
    <location>
        <begin position="121"/>
        <end position="144"/>
    </location>
</feature>
<keyword evidence="8" id="KW-0560">Oxidoreductase</keyword>
<dbReference type="Proteomes" id="UP000290572">
    <property type="component" value="Unassembled WGS sequence"/>
</dbReference>
<dbReference type="InterPro" id="IPR013121">
    <property type="entry name" value="Fe_red_NAD-bd_6"/>
</dbReference>
<accession>A0A498N2K7</accession>
<keyword evidence="11" id="KW-0325">Glycoprotein</keyword>
<comment type="similarity">
    <text evidence="2 13">Belongs to the XK family.</text>
</comment>
<dbReference type="InterPro" id="IPR039261">
    <property type="entry name" value="FNR_nucleotide-bd"/>
</dbReference>
<dbReference type="CDD" id="cd06186">
    <property type="entry name" value="NOX_Duox_like_FAD_NADP"/>
    <property type="match status" value="1"/>
</dbReference>
<evidence type="ECO:0000256" key="12">
    <source>
        <dbReference type="ARBA" id="ARBA00049908"/>
    </source>
</evidence>
<evidence type="ECO:0000256" key="5">
    <source>
        <dbReference type="ARBA" id="ARBA00022692"/>
    </source>
</evidence>
<comment type="caution">
    <text evidence="13">Lacks conserved residue(s) required for the propagation of feature annotation.</text>
</comment>
<dbReference type="PANTHER" id="PTHR14297">
    <property type="entry name" value="MEMBRANE TRANSPORT PROTEIN XK FAMILY MEMBER"/>
    <property type="match status" value="1"/>
</dbReference>
<dbReference type="Pfam" id="PF09815">
    <property type="entry name" value="XK-related"/>
    <property type="match status" value="1"/>
</dbReference>
<keyword evidence="4" id="KW-0349">Heme</keyword>
<dbReference type="Pfam" id="PF08022">
    <property type="entry name" value="FAD_binding_8"/>
    <property type="match status" value="1"/>
</dbReference>
<comment type="catalytic activity">
    <reaction evidence="12">
        <text>NADPH + 2 O2 = 2 superoxide + NADP(+) + H(+)</text>
        <dbReference type="Rhea" id="RHEA:63180"/>
        <dbReference type="ChEBI" id="CHEBI:15378"/>
        <dbReference type="ChEBI" id="CHEBI:15379"/>
        <dbReference type="ChEBI" id="CHEBI:18421"/>
        <dbReference type="ChEBI" id="CHEBI:57783"/>
        <dbReference type="ChEBI" id="CHEBI:58349"/>
    </reaction>
</comment>
<dbReference type="Gene3D" id="2.40.30.10">
    <property type="entry name" value="Translation factors"/>
    <property type="match status" value="1"/>
</dbReference>
<comment type="subcellular location">
    <subcellularLocation>
        <location evidence="1">Cell membrane</location>
        <topology evidence="1">Multi-pass membrane protein</topology>
    </subcellularLocation>
    <subcellularLocation>
        <location evidence="13">Membrane</location>
        <topology evidence="13">Multi-pass membrane protein</topology>
    </subcellularLocation>
</comment>
<feature type="transmembrane region" description="Helical" evidence="13">
    <location>
        <begin position="400"/>
        <end position="420"/>
    </location>
</feature>
<dbReference type="SFLD" id="SFLDG01168">
    <property type="entry name" value="Ferric_reductase_subgroup_(FRE"/>
    <property type="match status" value="1"/>
</dbReference>
<dbReference type="AlphaFoldDB" id="A0A498N2K7"/>
<dbReference type="InterPro" id="IPR018629">
    <property type="entry name" value="XK-rel"/>
</dbReference>
<evidence type="ECO:0000256" key="10">
    <source>
        <dbReference type="ARBA" id="ARBA00023136"/>
    </source>
</evidence>
<evidence type="ECO:0007829" key="18">
    <source>
        <dbReference type="PeptideAtlas" id="A0A498N2K7"/>
    </source>
</evidence>
<dbReference type="SUPFAM" id="SSF63380">
    <property type="entry name" value="Riboflavin synthase domain-like"/>
    <property type="match status" value="1"/>
</dbReference>
<dbReference type="GO" id="GO:0046872">
    <property type="term" value="F:metal ion binding"/>
    <property type="evidence" value="ECO:0007669"/>
    <property type="project" value="UniProtKB-KW"/>
</dbReference>
<dbReference type="PRINTS" id="PR00466">
    <property type="entry name" value="GP91PHOX"/>
</dbReference>
<dbReference type="Gene3D" id="3.40.50.80">
    <property type="entry name" value="Nucleotide-binding domain of ferredoxin-NADP reductase (FNR) module"/>
    <property type="match status" value="1"/>
</dbReference>
<evidence type="ECO:0000256" key="11">
    <source>
        <dbReference type="ARBA" id="ARBA00023180"/>
    </source>
</evidence>
<dbReference type="FunFam" id="3.40.50.80:FF:000004">
    <property type="entry name" value="NADPH oxidase isoform 2"/>
    <property type="match status" value="1"/>
</dbReference>
<comment type="caution">
    <text evidence="15">The sequence shown here is derived from an EMBL/GenBank/DDBJ whole genome shotgun (WGS) entry which is preliminary data.</text>
</comment>
<evidence type="ECO:0000256" key="13">
    <source>
        <dbReference type="RuleBase" id="RU910716"/>
    </source>
</evidence>
<reference evidence="15 17" key="1">
    <citation type="submission" date="2018-03" db="EMBL/GenBank/DDBJ databases">
        <title>Draft genome sequence of Rohu Carp (Labeo rohita).</title>
        <authorList>
            <person name="Das P."/>
            <person name="Kushwaha B."/>
            <person name="Joshi C.G."/>
            <person name="Kumar D."/>
            <person name="Nagpure N.S."/>
            <person name="Sahoo L."/>
            <person name="Das S.P."/>
            <person name="Bit A."/>
            <person name="Patnaik S."/>
            <person name="Meher P.K."/>
            <person name="Jayasankar P."/>
            <person name="Koringa P.G."/>
            <person name="Patel N.V."/>
            <person name="Hinsu A.T."/>
            <person name="Kumar R."/>
            <person name="Pandey M."/>
            <person name="Agarwal S."/>
            <person name="Srivastava S."/>
            <person name="Singh M."/>
            <person name="Iquebal M.A."/>
            <person name="Jaiswal S."/>
            <person name="Angadi U.B."/>
            <person name="Kumar N."/>
            <person name="Raza M."/>
            <person name="Shah T.M."/>
            <person name="Rai A."/>
            <person name="Jena J.K."/>
        </authorList>
    </citation>
    <scope>NUCLEOTIDE SEQUENCE [LARGE SCALE GENOMIC DNA]</scope>
    <source>
        <strain evidence="15">DASCIFA01</strain>
        <tissue evidence="15">Testis</tissue>
    </source>
</reference>
<evidence type="ECO:0000313" key="15">
    <source>
        <dbReference type="EMBL" id="RXN26062.1"/>
    </source>
</evidence>
<evidence type="ECO:0000256" key="6">
    <source>
        <dbReference type="ARBA" id="ARBA00022723"/>
    </source>
</evidence>
<evidence type="ECO:0000256" key="3">
    <source>
        <dbReference type="ARBA" id="ARBA00022475"/>
    </source>
</evidence>
<protein>
    <recommendedName>
        <fullName evidence="13">XK-related protein</fullName>
    </recommendedName>
</protein>
<dbReference type="InterPro" id="IPR013112">
    <property type="entry name" value="FAD-bd_8"/>
</dbReference>
<gene>
    <name evidence="16" type="ORF">ROHU_015173</name>
    <name evidence="15" type="ORF">ROHU_020996</name>
</gene>
<dbReference type="InterPro" id="IPR017938">
    <property type="entry name" value="Riboflavin_synthase-like_b-brl"/>
</dbReference>
<dbReference type="STRING" id="84645.A0A498N2K7"/>
<evidence type="ECO:0000313" key="16">
    <source>
        <dbReference type="EMBL" id="RXN34041.1"/>
    </source>
</evidence>
<dbReference type="SFLD" id="SFLDS00052">
    <property type="entry name" value="Ferric_Reductase_Domain"/>
    <property type="match status" value="1"/>
</dbReference>
<evidence type="ECO:0000256" key="9">
    <source>
        <dbReference type="ARBA" id="ARBA00023004"/>
    </source>
</evidence>
<evidence type="ECO:0000256" key="7">
    <source>
        <dbReference type="ARBA" id="ARBA00022989"/>
    </source>
</evidence>
<evidence type="ECO:0000256" key="4">
    <source>
        <dbReference type="ARBA" id="ARBA00022617"/>
    </source>
</evidence>
<keyword evidence="3" id="KW-1003">Cell membrane</keyword>
<dbReference type="PANTHER" id="PTHR14297:SF8">
    <property type="entry name" value="ENDOPLASMIC RETICULUM MEMBRANE ADAPTER PROTEIN XK"/>
    <property type="match status" value="1"/>
</dbReference>
<dbReference type="Pfam" id="PF01794">
    <property type="entry name" value="Ferric_reduct"/>
    <property type="match status" value="1"/>
</dbReference>
<dbReference type="InterPro" id="IPR017927">
    <property type="entry name" value="FAD-bd_FR_type"/>
</dbReference>
<dbReference type="EMBL" id="QBIY01012243">
    <property type="protein sequence ID" value="RXN26062.1"/>
    <property type="molecule type" value="Genomic_DNA"/>
</dbReference>
<evidence type="ECO:0000256" key="8">
    <source>
        <dbReference type="ARBA" id="ARBA00023002"/>
    </source>
</evidence>
<keyword evidence="18" id="KW-1267">Proteomics identification</keyword>
<dbReference type="SUPFAM" id="SSF52343">
    <property type="entry name" value="Ferredoxin reductase-like, C-terminal NADP-linked domain"/>
    <property type="match status" value="1"/>
</dbReference>
<keyword evidence="6" id="KW-0479">Metal-binding</keyword>
<keyword evidence="9" id="KW-0408">Iron</keyword>
<feature type="transmembrane region" description="Helical" evidence="13">
    <location>
        <begin position="192"/>
        <end position="213"/>
    </location>
</feature>
<dbReference type="InterPro" id="IPR013130">
    <property type="entry name" value="Fe3_Rdtase_TM_dom"/>
</dbReference>
<evidence type="ECO:0000259" key="14">
    <source>
        <dbReference type="PROSITE" id="PS51384"/>
    </source>
</evidence>
<feature type="transmembrane region" description="Helical" evidence="13">
    <location>
        <begin position="87"/>
        <end position="109"/>
    </location>
</feature>
<keyword evidence="5 13" id="KW-0812">Transmembrane</keyword>
<proteinExistence type="evidence at protein level"/>
<name>A0A498N2K7_LABRO</name>
<dbReference type="InterPro" id="IPR051773">
    <property type="entry name" value="XK-related_adapter"/>
</dbReference>
<keyword evidence="7 13" id="KW-1133">Transmembrane helix</keyword>
<sequence length="913" mass="104188">MISTNRSAGKVEEPYVTITRKKQIPREGQTEEVEQEVGQAEGKLVTHRAAFARTSVIQAFLGSAPQLTLQLYICVLQKGVSIGRGTLMVISLLSIVYGALRCNILAIKIRYDDYEVSVRPLAYLCVFLWRGFEIATRVAVLVLFSSVLKVWVLPVVSANFILFFLHPWVLFWSSSSPFPENIEKTLTRVGTTIVLCMLTFLYAGINVFCWSAVQLRLDDPDLIDKGQAWRRLAVYYSLRFVENTGLTLMWYIHRTEFYQWVDAPVLEISLLLGYATAVFFMLLFYQFCHPCRQLFSSSPAQGFWECCGSLCLLRGTISQSGSMRTKPQGKDTGDDPPCETFVFVFSFNIMGNFAANEGLSIFVILVWLGINAFLFVHFYMAFLVDRYYYTRVILGHALSWARAPAACLNFNCMLILLPVCRNLLSFLRGSIQCCSRTAARQLDRNLTFHKLVAYMIALHTAIHIIAHLFNFERFMDSQLMINNSYLPYVLSQIGNNDNRSYLNPIRSNETNPTIVMFTTIAGLTGVVITLALILIITSSMEVIRRSYFEVFWFTHHLFIVFFIGLVLHGVGRIVRGQTVESVKEHNVTECHRHFESWGKKGSNCPEPVFAGNPPMTWKWVVGPMFLYVCERLVRFYRSQQKVVITKVVMHPSKTLELQMKKKGFKMEVGQYVFMQCPSISQLEWHPFTLTSAPEEDHFSVHIRIVGDWTQALYTACGGDKTVVLDAWTLPKVAVDGPFGTASEDVFRYEVVMLVGAGIGVTPFASVLKSVWYKHVKENNVFTKKIYFYWLCPETQAFEWFADLLQSLERQMMDKDMSDFLSYNIYLTRWKDTEAAHFRVQYEAEDDPITGLKQKTRYGKPNWDNEFSTIATQHPGSKVGVFLCGPTALATALGKQCISHTESGTEFIFNKENF</sequence>
<dbReference type="GO" id="GO:0016491">
    <property type="term" value="F:oxidoreductase activity"/>
    <property type="evidence" value="ECO:0007669"/>
    <property type="project" value="UniProtKB-KW"/>
</dbReference>
<organism evidence="15 17">
    <name type="scientific">Labeo rohita</name>
    <name type="common">Indian major carp</name>
    <name type="synonym">Cyprinus rohita</name>
    <dbReference type="NCBI Taxonomy" id="84645"/>
    <lineage>
        <taxon>Eukaryota</taxon>
        <taxon>Metazoa</taxon>
        <taxon>Chordata</taxon>
        <taxon>Craniata</taxon>
        <taxon>Vertebrata</taxon>
        <taxon>Euteleostomi</taxon>
        <taxon>Actinopterygii</taxon>
        <taxon>Neopterygii</taxon>
        <taxon>Teleostei</taxon>
        <taxon>Ostariophysi</taxon>
        <taxon>Cypriniformes</taxon>
        <taxon>Cyprinidae</taxon>
        <taxon>Labeoninae</taxon>
        <taxon>Labeonini</taxon>
        <taxon>Labeo</taxon>
    </lineage>
</organism>
<feature type="transmembrane region" description="Helical" evidence="13">
    <location>
        <begin position="233"/>
        <end position="253"/>
    </location>
</feature>